<dbReference type="EMBL" id="JBHSWN010000001">
    <property type="protein sequence ID" value="MFC6790191.1"/>
    <property type="molecule type" value="Genomic_DNA"/>
</dbReference>
<accession>A0ABW2BJB3</accession>
<dbReference type="RefSeq" id="WP_378975745.1">
    <property type="nucleotide sequence ID" value="NZ_JBHSWN010000001.1"/>
</dbReference>
<comment type="caution">
    <text evidence="2">The sequence shown here is derived from an EMBL/GenBank/DDBJ whole genome shotgun (WGS) entry which is preliminary data.</text>
</comment>
<keyword evidence="1" id="KW-0472">Membrane</keyword>
<evidence type="ECO:0000256" key="1">
    <source>
        <dbReference type="SAM" id="Phobius"/>
    </source>
</evidence>
<keyword evidence="3" id="KW-1185">Reference proteome</keyword>
<evidence type="ECO:0008006" key="4">
    <source>
        <dbReference type="Google" id="ProtNLM"/>
    </source>
</evidence>
<protein>
    <recommendedName>
        <fullName evidence="4">FUSC family protein</fullName>
    </recommendedName>
</protein>
<keyword evidence="1" id="KW-1133">Transmembrane helix</keyword>
<evidence type="ECO:0000313" key="3">
    <source>
        <dbReference type="Proteomes" id="UP001596292"/>
    </source>
</evidence>
<gene>
    <name evidence="2" type="ORF">ACFQE0_11530</name>
</gene>
<keyword evidence="1" id="KW-0812">Transmembrane</keyword>
<proteinExistence type="predicted"/>
<name>A0ABW2BJB3_9HYPH</name>
<reference evidence="3" key="1">
    <citation type="journal article" date="2019" name="Int. J. Syst. Evol. Microbiol.">
        <title>The Global Catalogue of Microorganisms (GCM) 10K type strain sequencing project: providing services to taxonomists for standard genome sequencing and annotation.</title>
        <authorList>
            <consortium name="The Broad Institute Genomics Platform"/>
            <consortium name="The Broad Institute Genome Sequencing Center for Infectious Disease"/>
            <person name="Wu L."/>
            <person name="Ma J."/>
        </authorList>
    </citation>
    <scope>NUCLEOTIDE SEQUENCE [LARGE SCALE GENOMIC DNA]</scope>
    <source>
        <strain evidence="3">CCUG 48316</strain>
    </source>
</reference>
<dbReference type="Proteomes" id="UP001596292">
    <property type="component" value="Unassembled WGS sequence"/>
</dbReference>
<feature type="transmembrane region" description="Helical" evidence="1">
    <location>
        <begin position="42"/>
        <end position="61"/>
    </location>
</feature>
<organism evidence="2 3">
    <name type="scientific">Methylobacterium komagatae</name>
    <dbReference type="NCBI Taxonomy" id="374425"/>
    <lineage>
        <taxon>Bacteria</taxon>
        <taxon>Pseudomonadati</taxon>
        <taxon>Pseudomonadota</taxon>
        <taxon>Alphaproteobacteria</taxon>
        <taxon>Hyphomicrobiales</taxon>
        <taxon>Methylobacteriaceae</taxon>
        <taxon>Methylobacterium</taxon>
    </lineage>
</organism>
<evidence type="ECO:0000313" key="2">
    <source>
        <dbReference type="EMBL" id="MFC6790191.1"/>
    </source>
</evidence>
<sequence>MPAMLFLGLAAAKSGGLAAHERILLVLSPFASLVRIVADTTGFALGFVLALATFACVAWRAGLWPRAVTPRVGAVS</sequence>